<accession>A0A7L5BWZ1</accession>
<protein>
    <submittedName>
        <fullName evidence="4">SDR family oxidoreductase</fullName>
    </submittedName>
</protein>
<dbReference type="KEGG" id="hdh:G5B40_13720"/>
<keyword evidence="5" id="KW-1185">Reference proteome</keyword>
<dbReference type="GO" id="GO:0016616">
    <property type="term" value="F:oxidoreductase activity, acting on the CH-OH group of donors, NAD or NADP as acceptor"/>
    <property type="evidence" value="ECO:0007669"/>
    <property type="project" value="UniProtKB-ARBA"/>
</dbReference>
<dbReference type="PRINTS" id="PR00080">
    <property type="entry name" value="SDRFAMILY"/>
</dbReference>
<dbReference type="Gene3D" id="3.40.50.720">
    <property type="entry name" value="NAD(P)-binding Rossmann-like Domain"/>
    <property type="match status" value="1"/>
</dbReference>
<dbReference type="AlphaFoldDB" id="A0A7L5BWZ1"/>
<dbReference type="PANTHER" id="PTHR42901">
    <property type="entry name" value="ALCOHOL DEHYDROGENASE"/>
    <property type="match status" value="1"/>
</dbReference>
<dbReference type="PRINTS" id="PR00081">
    <property type="entry name" value="GDHRDH"/>
</dbReference>
<reference evidence="4 5" key="1">
    <citation type="submission" date="2020-02" db="EMBL/GenBank/DDBJ databases">
        <title>complete genome sequence of Rhodobacteraceae bacterium.</title>
        <authorList>
            <person name="Park J."/>
            <person name="Kim Y.-S."/>
            <person name="Kim K.-H."/>
        </authorList>
    </citation>
    <scope>NUCLEOTIDE SEQUENCE [LARGE SCALE GENOMIC DNA]</scope>
    <source>
        <strain evidence="4 5">RR4-56</strain>
    </source>
</reference>
<dbReference type="InterPro" id="IPR002347">
    <property type="entry name" value="SDR_fam"/>
</dbReference>
<dbReference type="InterPro" id="IPR036291">
    <property type="entry name" value="NAD(P)-bd_dom_sf"/>
</dbReference>
<comment type="similarity">
    <text evidence="1 3">Belongs to the short-chain dehydrogenases/reductases (SDR) family.</text>
</comment>
<evidence type="ECO:0000256" key="3">
    <source>
        <dbReference type="RuleBase" id="RU000363"/>
    </source>
</evidence>
<name>A0A7L5BWZ1_9RHOB</name>
<gene>
    <name evidence="4" type="ORF">G5B40_13720</name>
</gene>
<dbReference type="SUPFAM" id="SSF51735">
    <property type="entry name" value="NAD(P)-binding Rossmann-fold domains"/>
    <property type="match status" value="1"/>
</dbReference>
<evidence type="ECO:0000313" key="4">
    <source>
        <dbReference type="EMBL" id="QIE56425.1"/>
    </source>
</evidence>
<proteinExistence type="inferred from homology"/>
<dbReference type="Proteomes" id="UP000503336">
    <property type="component" value="Chromosome"/>
</dbReference>
<dbReference type="EMBL" id="CP049056">
    <property type="protein sequence ID" value="QIE56425.1"/>
    <property type="molecule type" value="Genomic_DNA"/>
</dbReference>
<evidence type="ECO:0000256" key="1">
    <source>
        <dbReference type="ARBA" id="ARBA00006484"/>
    </source>
</evidence>
<dbReference type="Pfam" id="PF00106">
    <property type="entry name" value="adh_short"/>
    <property type="match status" value="1"/>
</dbReference>
<evidence type="ECO:0000313" key="5">
    <source>
        <dbReference type="Proteomes" id="UP000503336"/>
    </source>
</evidence>
<dbReference type="RefSeq" id="WP_165099662.1">
    <property type="nucleotide sequence ID" value="NZ_CP049056.1"/>
</dbReference>
<organism evidence="4 5">
    <name type="scientific">Pikeienuella piscinae</name>
    <dbReference type="NCBI Taxonomy" id="2748098"/>
    <lineage>
        <taxon>Bacteria</taxon>
        <taxon>Pseudomonadati</taxon>
        <taxon>Pseudomonadota</taxon>
        <taxon>Alphaproteobacteria</taxon>
        <taxon>Rhodobacterales</taxon>
        <taxon>Paracoccaceae</taxon>
        <taxon>Pikeienuella</taxon>
    </lineage>
</organism>
<keyword evidence="2" id="KW-0560">Oxidoreductase</keyword>
<evidence type="ECO:0000256" key="2">
    <source>
        <dbReference type="ARBA" id="ARBA00023002"/>
    </source>
</evidence>
<sequence>MPEGTALVTGASAGIGAATVRALVTDGWAVHMTARRAERLATLAKETGATAHAIDIRDHARMRELVEQTQFDLLVANAGKGAAMTALEDAAPADIAELIEINVTAQIQLVGAILPGMAARGRGHVVTLGSVAGLYATGAALYSASKHAVRGFVRNMRLDQLGKGVRFTDIQPGRVRTEFYDVAVKDAGKREAIKETGIEELQAEDVAEAIRWVAALPAHVNISALEITPTDQAFGGVRLAGR</sequence>
<dbReference type="FunFam" id="3.40.50.720:FF:000047">
    <property type="entry name" value="NADP-dependent L-serine/L-allo-threonine dehydrogenase"/>
    <property type="match status" value="1"/>
</dbReference>
<dbReference type="PANTHER" id="PTHR42901:SF1">
    <property type="entry name" value="ALCOHOL DEHYDROGENASE"/>
    <property type="match status" value="1"/>
</dbReference>